<dbReference type="SUPFAM" id="SSF56784">
    <property type="entry name" value="HAD-like"/>
    <property type="match status" value="1"/>
</dbReference>
<dbReference type="InterPro" id="IPR050155">
    <property type="entry name" value="HAD-like_hydrolase_sf"/>
</dbReference>
<dbReference type="InterPro" id="IPR041492">
    <property type="entry name" value="HAD_2"/>
</dbReference>
<protein>
    <submittedName>
        <fullName evidence="1">HAD family hydrolase</fullName>
    </submittedName>
</protein>
<dbReference type="SFLD" id="SFLDG01135">
    <property type="entry name" value="C1.5.6:_HAD__Beta-PGM__Phospha"/>
    <property type="match status" value="1"/>
</dbReference>
<dbReference type="Pfam" id="PF13419">
    <property type="entry name" value="HAD_2"/>
    <property type="match status" value="1"/>
</dbReference>
<dbReference type="NCBIfam" id="TIGR01509">
    <property type="entry name" value="HAD-SF-IA-v3"/>
    <property type="match status" value="1"/>
</dbReference>
<dbReference type="PANTHER" id="PTHR43434:SF1">
    <property type="entry name" value="PHOSPHOGLYCOLATE PHOSPHATASE"/>
    <property type="match status" value="1"/>
</dbReference>
<reference evidence="1" key="1">
    <citation type="submission" date="2020-10" db="EMBL/GenBank/DDBJ databases">
        <authorList>
            <person name="Gilroy R."/>
        </authorList>
    </citation>
    <scope>NUCLEOTIDE SEQUENCE</scope>
    <source>
        <strain evidence="1">CHK180-2868</strain>
    </source>
</reference>
<dbReference type="Proteomes" id="UP000824250">
    <property type="component" value="Unassembled WGS sequence"/>
</dbReference>
<evidence type="ECO:0000313" key="1">
    <source>
        <dbReference type="EMBL" id="HIR04820.1"/>
    </source>
</evidence>
<dbReference type="Gene3D" id="3.40.50.1000">
    <property type="entry name" value="HAD superfamily/HAD-like"/>
    <property type="match status" value="1"/>
</dbReference>
<dbReference type="PANTHER" id="PTHR43434">
    <property type="entry name" value="PHOSPHOGLYCOLATE PHOSPHATASE"/>
    <property type="match status" value="1"/>
</dbReference>
<evidence type="ECO:0000313" key="2">
    <source>
        <dbReference type="Proteomes" id="UP000824250"/>
    </source>
</evidence>
<dbReference type="GO" id="GO:0005829">
    <property type="term" value="C:cytosol"/>
    <property type="evidence" value="ECO:0007669"/>
    <property type="project" value="TreeGrafter"/>
</dbReference>
<dbReference type="GO" id="GO:0008967">
    <property type="term" value="F:phosphoglycolate phosphatase activity"/>
    <property type="evidence" value="ECO:0007669"/>
    <property type="project" value="TreeGrafter"/>
</dbReference>
<dbReference type="EMBL" id="DVGC01000010">
    <property type="protein sequence ID" value="HIR04820.1"/>
    <property type="molecule type" value="Genomic_DNA"/>
</dbReference>
<name>A0A9D1A3F4_9FIRM</name>
<dbReference type="AlphaFoldDB" id="A0A9D1A3F4"/>
<accession>A0A9D1A3F4</accession>
<dbReference type="InterPro" id="IPR006439">
    <property type="entry name" value="HAD-SF_hydro_IA"/>
</dbReference>
<comment type="caution">
    <text evidence="1">The sequence shown here is derived from an EMBL/GenBank/DDBJ whole genome shotgun (WGS) entry which is preliminary data.</text>
</comment>
<dbReference type="InterPro" id="IPR023198">
    <property type="entry name" value="PGP-like_dom2"/>
</dbReference>
<dbReference type="InterPro" id="IPR036412">
    <property type="entry name" value="HAD-like_sf"/>
</dbReference>
<proteinExistence type="predicted"/>
<dbReference type="GO" id="GO:0006281">
    <property type="term" value="P:DNA repair"/>
    <property type="evidence" value="ECO:0007669"/>
    <property type="project" value="TreeGrafter"/>
</dbReference>
<sequence>MKYKCMIFDLDGTLVNSIHALTYCTNLALERFGLGPLTEEQMKTIVGDGYRMQMRRSLLACGDTQLTHYEAILPVYMEIFGKHCNYQMHAYEGIQELLEYGRRKNMGLAVVSNKPWAQAVDTVEYVFGKGCFDVVIGEREGIPKKPDPTGALTAARELQASPEECLYFGDTNTDMQTGKNAGMTTVGVLWGFRGREELAAFHPRFLLERPQEMIEKLEEMN</sequence>
<reference evidence="1" key="2">
    <citation type="journal article" date="2021" name="PeerJ">
        <title>Extensive microbial diversity within the chicken gut microbiome revealed by metagenomics and culture.</title>
        <authorList>
            <person name="Gilroy R."/>
            <person name="Ravi A."/>
            <person name="Getino M."/>
            <person name="Pursley I."/>
            <person name="Horton D.L."/>
            <person name="Alikhan N.F."/>
            <person name="Baker D."/>
            <person name="Gharbi K."/>
            <person name="Hall N."/>
            <person name="Watson M."/>
            <person name="Adriaenssens E.M."/>
            <person name="Foster-Nyarko E."/>
            <person name="Jarju S."/>
            <person name="Secka A."/>
            <person name="Antonio M."/>
            <person name="Oren A."/>
            <person name="Chaudhuri R.R."/>
            <person name="La Ragione R."/>
            <person name="Hildebrand F."/>
            <person name="Pallen M.J."/>
        </authorList>
    </citation>
    <scope>NUCLEOTIDE SEQUENCE</scope>
    <source>
        <strain evidence="1">CHK180-2868</strain>
    </source>
</reference>
<dbReference type="InterPro" id="IPR023214">
    <property type="entry name" value="HAD_sf"/>
</dbReference>
<dbReference type="Gene3D" id="1.10.150.240">
    <property type="entry name" value="Putative phosphatase, domain 2"/>
    <property type="match status" value="1"/>
</dbReference>
<dbReference type="NCBIfam" id="TIGR01549">
    <property type="entry name" value="HAD-SF-IA-v1"/>
    <property type="match status" value="1"/>
</dbReference>
<dbReference type="SFLD" id="SFLDS00003">
    <property type="entry name" value="Haloacid_Dehalogenase"/>
    <property type="match status" value="1"/>
</dbReference>
<gene>
    <name evidence="1" type="ORF">IAB28_02475</name>
</gene>
<organism evidence="1 2">
    <name type="scientific">Candidatus Copromonas faecavium</name>
    <name type="common">nom. illeg.</name>
    <dbReference type="NCBI Taxonomy" id="2840740"/>
    <lineage>
        <taxon>Bacteria</taxon>
        <taxon>Bacillati</taxon>
        <taxon>Bacillota</taxon>
        <taxon>Clostridia</taxon>
        <taxon>Lachnospirales</taxon>
        <taxon>Lachnospiraceae</taxon>
        <taxon>Candidatus Copromonas (nom. illeg.)</taxon>
    </lineage>
</organism>
<keyword evidence="1" id="KW-0378">Hydrolase</keyword>
<dbReference type="SFLD" id="SFLDG01129">
    <property type="entry name" value="C1.5:_HAD__Beta-PGM__Phosphata"/>
    <property type="match status" value="1"/>
</dbReference>